<dbReference type="InterPro" id="IPR049875">
    <property type="entry name" value="TypeII_GspH"/>
</dbReference>
<gene>
    <name evidence="13" type="primary">gspH</name>
    <name evidence="13" type="ORF">I6N98_10995</name>
</gene>
<evidence type="ECO:0000256" key="9">
    <source>
        <dbReference type="ARBA" id="ARBA00025772"/>
    </source>
</evidence>
<comment type="similarity">
    <text evidence="9">Belongs to the GSP H family.</text>
</comment>
<feature type="transmembrane region" description="Helical" evidence="11">
    <location>
        <begin position="12"/>
        <end position="35"/>
    </location>
</feature>
<keyword evidence="8 11" id="KW-0472">Membrane</keyword>
<dbReference type="PROSITE" id="PS00409">
    <property type="entry name" value="PROKAR_NTER_METHYL"/>
    <property type="match status" value="1"/>
</dbReference>
<comment type="subcellular location">
    <subcellularLocation>
        <location evidence="1">Cell inner membrane</location>
        <topology evidence="1">Single-pass membrane protein</topology>
    </subcellularLocation>
</comment>
<evidence type="ECO:0000256" key="2">
    <source>
        <dbReference type="ARBA" id="ARBA00021549"/>
    </source>
</evidence>
<dbReference type="Proteomes" id="UP000596063">
    <property type="component" value="Chromosome"/>
</dbReference>
<keyword evidence="7 11" id="KW-1133">Transmembrane helix</keyword>
<keyword evidence="5" id="KW-0997">Cell inner membrane</keyword>
<evidence type="ECO:0000256" key="8">
    <source>
        <dbReference type="ARBA" id="ARBA00023136"/>
    </source>
</evidence>
<keyword evidence="6 11" id="KW-0812">Transmembrane</keyword>
<sequence length="173" mass="19031">MILSTGRSERGFSLLELMVVIFIIGLMSGVAVLTLPDKSGQGLLLEQRYQLIGALRTARAEAVFSGRSLGLLWTGNKGRFHTRTAEGWVPVTTGVLAKPVTTDERVRSEITLDGEPIKYPEDDSDDRLMTPQLWFLGDGQVSPFEWRLSTAGAESVSFDSRLDVDADPDSEEQ</sequence>
<evidence type="ECO:0000256" key="7">
    <source>
        <dbReference type="ARBA" id="ARBA00022989"/>
    </source>
</evidence>
<evidence type="ECO:0000256" key="4">
    <source>
        <dbReference type="ARBA" id="ARBA00022481"/>
    </source>
</evidence>
<evidence type="ECO:0000256" key="3">
    <source>
        <dbReference type="ARBA" id="ARBA00022475"/>
    </source>
</evidence>
<dbReference type="GO" id="GO:0015627">
    <property type="term" value="C:type II protein secretion system complex"/>
    <property type="evidence" value="ECO:0007669"/>
    <property type="project" value="InterPro"/>
</dbReference>
<dbReference type="SUPFAM" id="SSF54523">
    <property type="entry name" value="Pili subunits"/>
    <property type="match status" value="1"/>
</dbReference>
<keyword evidence="14" id="KW-1185">Reference proteome</keyword>
<evidence type="ECO:0000256" key="6">
    <source>
        <dbReference type="ARBA" id="ARBA00022692"/>
    </source>
</evidence>
<dbReference type="PRINTS" id="PR00885">
    <property type="entry name" value="BCTERIALGSPH"/>
</dbReference>
<dbReference type="NCBIfam" id="TIGR02532">
    <property type="entry name" value="IV_pilin_GFxxxE"/>
    <property type="match status" value="1"/>
</dbReference>
<dbReference type="AlphaFoldDB" id="A0A7T4UNT5"/>
<organism evidence="13 14">
    <name type="scientific">Spongiibacter nanhainus</name>
    <dbReference type="NCBI Taxonomy" id="2794344"/>
    <lineage>
        <taxon>Bacteria</taxon>
        <taxon>Pseudomonadati</taxon>
        <taxon>Pseudomonadota</taxon>
        <taxon>Gammaproteobacteria</taxon>
        <taxon>Cellvibrionales</taxon>
        <taxon>Spongiibacteraceae</taxon>
        <taxon>Spongiibacter</taxon>
    </lineage>
</organism>
<keyword evidence="3" id="KW-1003">Cell membrane</keyword>
<evidence type="ECO:0000256" key="10">
    <source>
        <dbReference type="ARBA" id="ARBA00030775"/>
    </source>
</evidence>
<keyword evidence="4" id="KW-0488">Methylation</keyword>
<dbReference type="InterPro" id="IPR012902">
    <property type="entry name" value="N_methyl_site"/>
</dbReference>
<evidence type="ECO:0000256" key="11">
    <source>
        <dbReference type="SAM" id="Phobius"/>
    </source>
</evidence>
<dbReference type="Pfam" id="PF07963">
    <property type="entry name" value="N_methyl"/>
    <property type="match status" value="1"/>
</dbReference>
<dbReference type="Gene3D" id="3.55.40.10">
    <property type="entry name" value="minor pseudopilin epsh domain"/>
    <property type="match status" value="1"/>
</dbReference>
<name>A0A7T4UNT5_9GAMM</name>
<dbReference type="InterPro" id="IPR002416">
    <property type="entry name" value="T2SS_protein-GspH"/>
</dbReference>
<evidence type="ECO:0000259" key="12">
    <source>
        <dbReference type="Pfam" id="PF12019"/>
    </source>
</evidence>
<evidence type="ECO:0000313" key="13">
    <source>
        <dbReference type="EMBL" id="QQD16911.1"/>
    </source>
</evidence>
<accession>A0A7T4UNT5</accession>
<dbReference type="RefSeq" id="WP_198568413.1">
    <property type="nucleotide sequence ID" value="NZ_CP066167.1"/>
</dbReference>
<protein>
    <recommendedName>
        <fullName evidence="2">Type II secretion system protein H</fullName>
    </recommendedName>
    <alternativeName>
        <fullName evidence="10">General secretion pathway protein H</fullName>
    </alternativeName>
</protein>
<evidence type="ECO:0000256" key="5">
    <source>
        <dbReference type="ARBA" id="ARBA00022519"/>
    </source>
</evidence>
<dbReference type="KEGG" id="snan:I6N98_10995"/>
<evidence type="ECO:0000313" key="14">
    <source>
        <dbReference type="Proteomes" id="UP000596063"/>
    </source>
</evidence>
<proteinExistence type="inferred from homology"/>
<reference evidence="13 14" key="1">
    <citation type="submission" date="2020-12" db="EMBL/GenBank/DDBJ databases">
        <authorList>
            <person name="Shan Y."/>
        </authorList>
    </citation>
    <scope>NUCLEOTIDE SEQUENCE [LARGE SCALE GENOMIC DNA]</scope>
    <source>
        <strain evidence="14">csc3.9</strain>
    </source>
</reference>
<dbReference type="GO" id="GO:0015628">
    <property type="term" value="P:protein secretion by the type II secretion system"/>
    <property type="evidence" value="ECO:0007669"/>
    <property type="project" value="InterPro"/>
</dbReference>
<dbReference type="NCBIfam" id="TIGR01708">
    <property type="entry name" value="typeII_sec_gspH"/>
    <property type="match status" value="1"/>
</dbReference>
<dbReference type="InterPro" id="IPR022346">
    <property type="entry name" value="T2SS_GspH"/>
</dbReference>
<dbReference type="GO" id="GO:0005886">
    <property type="term" value="C:plasma membrane"/>
    <property type="evidence" value="ECO:0007669"/>
    <property type="project" value="UniProtKB-SubCell"/>
</dbReference>
<feature type="domain" description="General secretion pathway GspH" evidence="12">
    <location>
        <begin position="50"/>
        <end position="155"/>
    </location>
</feature>
<dbReference type="InterPro" id="IPR045584">
    <property type="entry name" value="Pilin-like"/>
</dbReference>
<evidence type="ECO:0000256" key="1">
    <source>
        <dbReference type="ARBA" id="ARBA00004377"/>
    </source>
</evidence>
<dbReference type="EMBL" id="CP066167">
    <property type="protein sequence ID" value="QQD16911.1"/>
    <property type="molecule type" value="Genomic_DNA"/>
</dbReference>
<dbReference type="Pfam" id="PF12019">
    <property type="entry name" value="GspH"/>
    <property type="match status" value="1"/>
</dbReference>